<dbReference type="Proteomes" id="UP000193467">
    <property type="component" value="Unassembled WGS sequence"/>
</dbReference>
<comment type="caution">
    <text evidence="2">The sequence shown here is derived from an EMBL/GenBank/DDBJ whole genome shotgun (WGS) entry which is preliminary data.</text>
</comment>
<dbReference type="OrthoDB" id="2525011at2759"/>
<reference evidence="2 3" key="1">
    <citation type="submission" date="2016-07" db="EMBL/GenBank/DDBJ databases">
        <title>Pervasive Adenine N6-methylation of Active Genes in Fungi.</title>
        <authorList>
            <consortium name="DOE Joint Genome Institute"/>
            <person name="Mondo S.J."/>
            <person name="Dannebaum R.O."/>
            <person name="Kuo R.C."/>
            <person name="Labutti K."/>
            <person name="Haridas S."/>
            <person name="Kuo A."/>
            <person name="Salamov A."/>
            <person name="Ahrendt S.R."/>
            <person name="Lipzen A."/>
            <person name="Sullivan W."/>
            <person name="Andreopoulos W.B."/>
            <person name="Clum A."/>
            <person name="Lindquist E."/>
            <person name="Daum C."/>
            <person name="Ramamoorthy G.K."/>
            <person name="Gryganskyi A."/>
            <person name="Culley D."/>
            <person name="Magnuson J.K."/>
            <person name="James T.Y."/>
            <person name="O'Malley M.A."/>
            <person name="Stajich J.E."/>
            <person name="Spatafora J.W."/>
            <person name="Visel A."/>
            <person name="Grigoriev I.V."/>
        </authorList>
    </citation>
    <scope>NUCLEOTIDE SEQUENCE [LARGE SCALE GENOMIC DNA]</scope>
    <source>
        <strain evidence="2 3">62-1032</strain>
    </source>
</reference>
<accession>A0A1Y2DEZ2</accession>
<gene>
    <name evidence="2" type="ORF">BCR35DRAFT_309568</name>
</gene>
<organism evidence="2 3">
    <name type="scientific">Leucosporidium creatinivorum</name>
    <dbReference type="NCBI Taxonomy" id="106004"/>
    <lineage>
        <taxon>Eukaryota</taxon>
        <taxon>Fungi</taxon>
        <taxon>Dikarya</taxon>
        <taxon>Basidiomycota</taxon>
        <taxon>Pucciniomycotina</taxon>
        <taxon>Microbotryomycetes</taxon>
        <taxon>Leucosporidiales</taxon>
        <taxon>Leucosporidium</taxon>
    </lineage>
</organism>
<dbReference type="InParanoid" id="A0A1Y2DEZ2"/>
<feature type="region of interest" description="Disordered" evidence="1">
    <location>
        <begin position="182"/>
        <end position="204"/>
    </location>
</feature>
<proteinExistence type="predicted"/>
<evidence type="ECO:0000313" key="3">
    <source>
        <dbReference type="Proteomes" id="UP000193467"/>
    </source>
</evidence>
<name>A0A1Y2DEZ2_9BASI</name>
<dbReference type="EMBL" id="MCGR01000081">
    <property type="protein sequence ID" value="ORY57674.1"/>
    <property type="molecule type" value="Genomic_DNA"/>
</dbReference>
<evidence type="ECO:0000313" key="2">
    <source>
        <dbReference type="EMBL" id="ORY57674.1"/>
    </source>
</evidence>
<evidence type="ECO:0000256" key="1">
    <source>
        <dbReference type="SAM" id="MobiDB-lite"/>
    </source>
</evidence>
<dbReference type="STRING" id="106004.A0A1Y2DEZ2"/>
<keyword evidence="3" id="KW-1185">Reference proteome</keyword>
<dbReference type="AlphaFoldDB" id="A0A1Y2DEZ2"/>
<protein>
    <submittedName>
        <fullName evidence="2">Uncharacterized protein</fullName>
    </submittedName>
</protein>
<sequence length="204" mass="22723">MAGVLVWIVAAGVESVHEKLQARRSPLLPVPTIVEEGGSSEALSATPSATTFTVRDLKIITREWQHRSIALSAKVRGLEICRREGWPLCWAGRVEELPAVRRARDEALWVAEKLESAVQWTKDQKVQKRAYLALPRSSKPRPSHSAFPPSLVDLPWPLPLAPELHRYHLTVPRPVFVAPPPYTEDVNQENGESSVMSGEAPSYQ</sequence>